<dbReference type="RefSeq" id="WP_046056697.1">
    <property type="nucleotide sequence ID" value="NZ_LACH01000073.1"/>
</dbReference>
<organism evidence="1 2">
    <name type="scientific">Pseudomonas fluorescens</name>
    <dbReference type="NCBI Taxonomy" id="294"/>
    <lineage>
        <taxon>Bacteria</taxon>
        <taxon>Pseudomonadati</taxon>
        <taxon>Pseudomonadota</taxon>
        <taxon>Gammaproteobacteria</taxon>
        <taxon>Pseudomonadales</taxon>
        <taxon>Pseudomonadaceae</taxon>
        <taxon>Pseudomonas</taxon>
    </lineage>
</organism>
<proteinExistence type="predicted"/>
<comment type="caution">
    <text evidence="1">The sequence shown here is derived from an EMBL/GenBank/DDBJ whole genome shotgun (WGS) entry which is preliminary data.</text>
</comment>
<reference evidence="1 2" key="1">
    <citation type="submission" date="2015-03" db="EMBL/GenBank/DDBJ databases">
        <title>Comparative genomics of Pseudomonas insights into diversity of traits involved in vanlence and defense.</title>
        <authorList>
            <person name="Qin Y."/>
        </authorList>
    </citation>
    <scope>NUCLEOTIDE SEQUENCE [LARGE SCALE GENOMIC DNA]</scope>
    <source>
        <strain evidence="1 2">H24</strain>
    </source>
</reference>
<protein>
    <submittedName>
        <fullName evidence="1">Uncharacterized protein</fullName>
    </submittedName>
</protein>
<evidence type="ECO:0000313" key="1">
    <source>
        <dbReference type="EMBL" id="KJZ61712.1"/>
    </source>
</evidence>
<name>A0A0F4V154_PSEFL</name>
<gene>
    <name evidence="1" type="ORF">VD17_28245</name>
</gene>
<dbReference type="Proteomes" id="UP000033400">
    <property type="component" value="Unassembled WGS sequence"/>
</dbReference>
<accession>A0A0F4V154</accession>
<sequence>MSESNREKFNDLIDKVMSLLIDACPVYRGIGPEDFGFPQGETDPESFYYIPAAEEAFLNDCIQWLKDEELIRGEHEYVVTSYGLEMFNSLPDCLKTN</sequence>
<dbReference type="OrthoDB" id="9997842at2"/>
<evidence type="ECO:0000313" key="2">
    <source>
        <dbReference type="Proteomes" id="UP000033400"/>
    </source>
</evidence>
<dbReference type="EMBL" id="LACH01000073">
    <property type="protein sequence ID" value="KJZ61712.1"/>
    <property type="molecule type" value="Genomic_DNA"/>
</dbReference>
<dbReference type="PATRIC" id="fig|294.133.peg.5690"/>
<dbReference type="AlphaFoldDB" id="A0A0F4V154"/>